<comment type="function">
    <text evidence="6">Catalyzes the dehydration of methylthioribulose-1-phosphate (MTRu-1-P) into 2,3-diketo-5-methylthiopentyl-1-phosphate (DK-MTP-1-P).</text>
</comment>
<evidence type="ECO:0000256" key="5">
    <source>
        <dbReference type="ARBA" id="ARBA00023239"/>
    </source>
</evidence>
<keyword evidence="4 6" id="KW-0486">Methionine biosynthesis</keyword>
<sequence length="224" mass="23809">MTAPERATLEAAGRALAAESARFAGMGWMRGTSGNLSVTLTRNPLRLAVTASGLDKNELTGADIVVIDRLGEPVDIPQAPGQPALLRAGLRPSAEAGLHARIAEVTGAGAVVHVHQLSAVLAGHYFPDGVPIRDMEMLKGIGHSAHDQTVTVPVVPNDQDMTVLGDAFEQAYVPATDDVAEVPVLIVANHGIYAWGADLLQARQHAEIIEWLLRFKVETREPAR</sequence>
<keyword evidence="5 6" id="KW-0456">Lyase</keyword>
<feature type="binding site" evidence="6">
    <location>
        <position position="113"/>
    </location>
    <ligand>
        <name>Zn(2+)</name>
        <dbReference type="ChEBI" id="CHEBI:29105"/>
    </ligand>
</feature>
<comment type="pathway">
    <text evidence="6">Amino-acid biosynthesis; L-methionine biosynthesis via salvage pathway; L-methionine from S-methyl-5-thio-alpha-D-ribose 1-phosphate: step 2/6.</text>
</comment>
<gene>
    <name evidence="6 8" type="primary">mtnB</name>
    <name evidence="8" type="ORF">LWF01_17310</name>
</gene>
<keyword evidence="3 6" id="KW-0862">Zinc</keyword>
<dbReference type="InterPro" id="IPR017714">
    <property type="entry name" value="MethylthioRu-1-P_deHdtase_MtnB"/>
</dbReference>
<dbReference type="PANTHER" id="PTHR10640">
    <property type="entry name" value="METHYLTHIORIBULOSE-1-PHOSPHATE DEHYDRATASE"/>
    <property type="match status" value="1"/>
</dbReference>
<proteinExistence type="inferred from homology"/>
<dbReference type="HAMAP" id="MF_01677">
    <property type="entry name" value="Salvage_MtnB"/>
    <property type="match status" value="1"/>
</dbReference>
<comment type="cofactor">
    <cofactor evidence="6">
        <name>Zn(2+)</name>
        <dbReference type="ChEBI" id="CHEBI:29105"/>
    </cofactor>
    <text evidence="6">Binds 1 zinc ion per subunit.</text>
</comment>
<keyword evidence="9" id="KW-1185">Reference proteome</keyword>
<dbReference type="Proteomes" id="UP001209083">
    <property type="component" value="Chromosome"/>
</dbReference>
<organism evidence="8 9">
    <name type="scientific">Saxibacter everestensis</name>
    <dbReference type="NCBI Taxonomy" id="2909229"/>
    <lineage>
        <taxon>Bacteria</taxon>
        <taxon>Bacillati</taxon>
        <taxon>Actinomycetota</taxon>
        <taxon>Actinomycetes</taxon>
        <taxon>Micrococcales</taxon>
        <taxon>Brevibacteriaceae</taxon>
        <taxon>Saxibacter</taxon>
    </lineage>
</organism>
<evidence type="ECO:0000259" key="7">
    <source>
        <dbReference type="SMART" id="SM01007"/>
    </source>
</evidence>
<dbReference type="PANTHER" id="PTHR10640:SF7">
    <property type="entry name" value="METHYLTHIORIBULOSE-1-PHOSPHATE DEHYDRATASE"/>
    <property type="match status" value="1"/>
</dbReference>
<evidence type="ECO:0000256" key="1">
    <source>
        <dbReference type="ARBA" id="ARBA00022605"/>
    </source>
</evidence>
<evidence type="ECO:0000313" key="8">
    <source>
        <dbReference type="EMBL" id="WGW11824.1"/>
    </source>
</evidence>
<keyword evidence="1 6" id="KW-0028">Amino-acid biosynthesis</keyword>
<dbReference type="SUPFAM" id="SSF53639">
    <property type="entry name" value="AraD/HMP-PK domain-like"/>
    <property type="match status" value="1"/>
</dbReference>
<evidence type="ECO:0000256" key="3">
    <source>
        <dbReference type="ARBA" id="ARBA00022833"/>
    </source>
</evidence>
<dbReference type="InterPro" id="IPR001303">
    <property type="entry name" value="Aldolase_II/adducin_N"/>
</dbReference>
<name>A0ABY8QS41_9MICO</name>
<reference evidence="8 9" key="1">
    <citation type="submission" date="2023-05" db="EMBL/GenBank/DDBJ databases">
        <title>Lithophilousrod everest ZFBP1038 complete genpme.</title>
        <authorList>
            <person name="Tian M."/>
        </authorList>
    </citation>
    <scope>NUCLEOTIDE SEQUENCE [LARGE SCALE GENOMIC DNA]</scope>
    <source>
        <strain evidence="8 9">ZFBP1038</strain>
    </source>
</reference>
<dbReference type="NCBIfam" id="TIGR03328">
    <property type="entry name" value="salvage_mtnB"/>
    <property type="match status" value="1"/>
</dbReference>
<dbReference type="InterPro" id="IPR036409">
    <property type="entry name" value="Aldolase_II/adducin_N_sf"/>
</dbReference>
<dbReference type="RefSeq" id="WP_349638617.1">
    <property type="nucleotide sequence ID" value="NZ_CP090958.1"/>
</dbReference>
<protein>
    <recommendedName>
        <fullName evidence="6">Methylthioribulose-1-phosphate dehydratase</fullName>
        <shortName evidence="6">MTRu-1-P dehydratase</shortName>
        <ecNumber evidence="6">4.2.1.109</ecNumber>
    </recommendedName>
</protein>
<comment type="catalytic activity">
    <reaction evidence="6">
        <text>5-(methylsulfanyl)-D-ribulose 1-phosphate = 5-methylsulfanyl-2,3-dioxopentyl phosphate + H2O</text>
        <dbReference type="Rhea" id="RHEA:15549"/>
        <dbReference type="ChEBI" id="CHEBI:15377"/>
        <dbReference type="ChEBI" id="CHEBI:58548"/>
        <dbReference type="ChEBI" id="CHEBI:58828"/>
        <dbReference type="EC" id="4.2.1.109"/>
    </reaction>
</comment>
<dbReference type="EC" id="4.2.1.109" evidence="6"/>
<dbReference type="SMART" id="SM01007">
    <property type="entry name" value="Aldolase_II"/>
    <property type="match status" value="1"/>
</dbReference>
<feature type="domain" description="Class II aldolase/adducin N-terminal" evidence="7">
    <location>
        <begin position="14"/>
        <end position="217"/>
    </location>
</feature>
<accession>A0ABY8QS41</accession>
<dbReference type="EMBL" id="CP090958">
    <property type="protein sequence ID" value="WGW11824.1"/>
    <property type="molecule type" value="Genomic_DNA"/>
</dbReference>
<dbReference type="Gene3D" id="3.40.225.10">
    <property type="entry name" value="Class II aldolase/adducin N-terminal domain"/>
    <property type="match status" value="1"/>
</dbReference>
<evidence type="ECO:0000256" key="4">
    <source>
        <dbReference type="ARBA" id="ARBA00023167"/>
    </source>
</evidence>
<keyword evidence="2 6" id="KW-0479">Metal-binding</keyword>
<comment type="similarity">
    <text evidence="6">Belongs to the aldolase class II family. MtnB subfamily.</text>
</comment>
<dbReference type="Pfam" id="PF00596">
    <property type="entry name" value="Aldolase_II"/>
    <property type="match status" value="1"/>
</dbReference>
<feature type="binding site" evidence="6">
    <location>
        <position position="115"/>
    </location>
    <ligand>
        <name>Zn(2+)</name>
        <dbReference type="ChEBI" id="CHEBI:29105"/>
    </ligand>
</feature>
<dbReference type="GO" id="GO:0046570">
    <property type="term" value="F:methylthioribulose 1-phosphate dehydratase activity"/>
    <property type="evidence" value="ECO:0007669"/>
    <property type="project" value="UniProtKB-EC"/>
</dbReference>
<evidence type="ECO:0000313" key="9">
    <source>
        <dbReference type="Proteomes" id="UP001209083"/>
    </source>
</evidence>
<evidence type="ECO:0000256" key="6">
    <source>
        <dbReference type="HAMAP-Rule" id="MF_01677"/>
    </source>
</evidence>
<evidence type="ECO:0000256" key="2">
    <source>
        <dbReference type="ARBA" id="ARBA00022723"/>
    </source>
</evidence>